<name>A0A839ALQ0_9HYPH</name>
<feature type="domain" description="DUF2059" evidence="2">
    <location>
        <begin position="101"/>
        <end position="158"/>
    </location>
</feature>
<protein>
    <submittedName>
        <fullName evidence="3">DUF2059 domain-containing protein</fullName>
    </submittedName>
</protein>
<keyword evidence="1" id="KW-0732">Signal</keyword>
<sequence length="175" mass="19272">MFNRAYKRIAGGLAVALSAAVLATGAFAQEQKKPEPVSETHLQAAKEAVLAAKVLTPYDNFLPLIAEQTRTLFVRSNPSAGAEIDEVVNEVALNMVEKRPELNQIVYEVWARRFSEEELKEIAAFYNSPVGQKFSDLGGELTALSVGAGKQWSDRISAEMVSIVRDELKKRGYID</sequence>
<organism evidence="3 4">
    <name type="scientific">Stappia albiluteola</name>
    <dbReference type="NCBI Taxonomy" id="2758565"/>
    <lineage>
        <taxon>Bacteria</taxon>
        <taxon>Pseudomonadati</taxon>
        <taxon>Pseudomonadota</taxon>
        <taxon>Alphaproteobacteria</taxon>
        <taxon>Hyphomicrobiales</taxon>
        <taxon>Stappiaceae</taxon>
        <taxon>Stappia</taxon>
    </lineage>
</organism>
<dbReference type="InterPro" id="IPR018637">
    <property type="entry name" value="DUF2059"/>
</dbReference>
<proteinExistence type="predicted"/>
<gene>
    <name evidence="3" type="ORF">H2509_19695</name>
</gene>
<dbReference type="Proteomes" id="UP000541109">
    <property type="component" value="Unassembled WGS sequence"/>
</dbReference>
<comment type="caution">
    <text evidence="3">The sequence shown here is derived from an EMBL/GenBank/DDBJ whole genome shotgun (WGS) entry which is preliminary data.</text>
</comment>
<accession>A0A839ALQ0</accession>
<reference evidence="3 4" key="1">
    <citation type="submission" date="2020-07" db="EMBL/GenBank/DDBJ databases">
        <title>Stappia sp., F7233, whole genome shotgun sequencing project.</title>
        <authorList>
            <person name="Jiang S."/>
            <person name="Liu Z.W."/>
            <person name="Du Z.J."/>
        </authorList>
    </citation>
    <scope>NUCLEOTIDE SEQUENCE [LARGE SCALE GENOMIC DNA]</scope>
    <source>
        <strain evidence="3 4">F7233</strain>
    </source>
</reference>
<evidence type="ECO:0000259" key="2">
    <source>
        <dbReference type="Pfam" id="PF09832"/>
    </source>
</evidence>
<dbReference type="Pfam" id="PF09832">
    <property type="entry name" value="DUF2059"/>
    <property type="match status" value="1"/>
</dbReference>
<dbReference type="AlphaFoldDB" id="A0A839ALQ0"/>
<dbReference type="RefSeq" id="WP_182168187.1">
    <property type="nucleotide sequence ID" value="NZ_JACFXV010000067.1"/>
</dbReference>
<feature type="chain" id="PRO_5032690122" evidence="1">
    <location>
        <begin position="29"/>
        <end position="175"/>
    </location>
</feature>
<feature type="signal peptide" evidence="1">
    <location>
        <begin position="1"/>
        <end position="28"/>
    </location>
</feature>
<evidence type="ECO:0000313" key="3">
    <source>
        <dbReference type="EMBL" id="MBA5779359.1"/>
    </source>
</evidence>
<dbReference type="EMBL" id="JACFXV010000067">
    <property type="protein sequence ID" value="MBA5779359.1"/>
    <property type="molecule type" value="Genomic_DNA"/>
</dbReference>
<evidence type="ECO:0000256" key="1">
    <source>
        <dbReference type="SAM" id="SignalP"/>
    </source>
</evidence>
<evidence type="ECO:0000313" key="4">
    <source>
        <dbReference type="Proteomes" id="UP000541109"/>
    </source>
</evidence>
<keyword evidence="4" id="KW-1185">Reference proteome</keyword>